<keyword evidence="2" id="KW-0489">Methyltransferase</keyword>
<organism evidence="2 3">
    <name type="scientific">Halotia branconii CENA392</name>
    <dbReference type="NCBI Taxonomy" id="1539056"/>
    <lineage>
        <taxon>Bacteria</taxon>
        <taxon>Bacillati</taxon>
        <taxon>Cyanobacteriota</taxon>
        <taxon>Cyanophyceae</taxon>
        <taxon>Nostocales</taxon>
        <taxon>Nodulariaceae</taxon>
        <taxon>Halotia</taxon>
    </lineage>
</organism>
<dbReference type="InterPro" id="IPR013216">
    <property type="entry name" value="Methyltransf_11"/>
</dbReference>
<keyword evidence="3" id="KW-1185">Reference proteome</keyword>
<accession>A0AAJ6NVP5</accession>
<dbReference type="InterPro" id="IPR029063">
    <property type="entry name" value="SAM-dependent_MTases_sf"/>
</dbReference>
<reference evidence="2 3" key="1">
    <citation type="journal article" date="2023" name="Limnol Oceanogr Lett">
        <title>Environmental adaptations by the intertidal Antarctic cyanobacterium Halotia branconii CENA392 as revealed using long-read genome sequencing.</title>
        <authorList>
            <person name="Dextro R.B."/>
            <person name="Delbaje E."/>
            <person name="Freitas P.N.N."/>
            <person name="Geraldes V."/>
            <person name="Pinto E."/>
            <person name="Long P.F."/>
            <person name="Fiore M.F."/>
        </authorList>
    </citation>
    <scope>NUCLEOTIDE SEQUENCE [LARGE SCALE GENOMIC DNA]</scope>
    <source>
        <strain evidence="2 3">CENA392</strain>
    </source>
</reference>
<evidence type="ECO:0000313" key="3">
    <source>
        <dbReference type="Proteomes" id="UP001223520"/>
    </source>
</evidence>
<dbReference type="SUPFAM" id="SSF53335">
    <property type="entry name" value="S-adenosyl-L-methionine-dependent methyltransferases"/>
    <property type="match status" value="1"/>
</dbReference>
<dbReference type="GO" id="GO:0008757">
    <property type="term" value="F:S-adenosylmethionine-dependent methyltransferase activity"/>
    <property type="evidence" value="ECO:0007669"/>
    <property type="project" value="InterPro"/>
</dbReference>
<dbReference type="RefSeq" id="WP_281484849.1">
    <property type="nucleotide sequence ID" value="NZ_CP124543.1"/>
</dbReference>
<evidence type="ECO:0000313" key="2">
    <source>
        <dbReference type="EMBL" id="WGV27610.1"/>
    </source>
</evidence>
<sequence length="187" mass="22281">MRHRLIWLFFERYTNLFDLNKKKMLHIAPEYSFQRRLERMNTIDYLTADISKPSATVKMDITDIRYPDNTFDVIYCSHVLEHVLDDKKAMRELHRVLTNKGWAVLQVPIINLETTYEDSSITDPNERLKAFGHPEHVRCYGKQDYEQRLVDAGFNVKRIKALEFVSQEEIEKMRVSSKEDVFFCTKL</sequence>
<name>A0AAJ6NVP5_9CYAN</name>
<proteinExistence type="predicted"/>
<dbReference type="Gene3D" id="3.40.50.150">
    <property type="entry name" value="Vaccinia Virus protein VP39"/>
    <property type="match status" value="1"/>
</dbReference>
<dbReference type="Pfam" id="PF08241">
    <property type="entry name" value="Methyltransf_11"/>
    <property type="match status" value="1"/>
</dbReference>
<dbReference type="KEGG" id="hbq:QI031_09040"/>
<gene>
    <name evidence="2" type="ORF">QI031_09040</name>
</gene>
<dbReference type="CDD" id="cd02440">
    <property type="entry name" value="AdoMet_MTases"/>
    <property type="match status" value="1"/>
</dbReference>
<dbReference type="AlphaFoldDB" id="A0AAJ6NVP5"/>
<keyword evidence="2" id="KW-0808">Transferase</keyword>
<dbReference type="EMBL" id="CP124543">
    <property type="protein sequence ID" value="WGV27610.1"/>
    <property type="molecule type" value="Genomic_DNA"/>
</dbReference>
<protein>
    <submittedName>
        <fullName evidence="2">Methyltransferase domain-containing protein</fullName>
    </submittedName>
</protein>
<feature type="domain" description="Methyltransferase type 11" evidence="1">
    <location>
        <begin position="53"/>
        <end position="104"/>
    </location>
</feature>
<dbReference type="GO" id="GO:0032259">
    <property type="term" value="P:methylation"/>
    <property type="evidence" value="ECO:0007669"/>
    <property type="project" value="UniProtKB-KW"/>
</dbReference>
<dbReference type="Proteomes" id="UP001223520">
    <property type="component" value="Chromosome"/>
</dbReference>
<evidence type="ECO:0000259" key="1">
    <source>
        <dbReference type="Pfam" id="PF08241"/>
    </source>
</evidence>